<accession>A7EEV9</accession>
<dbReference type="EMBL" id="CH476624">
    <property type="protein sequence ID" value="EDO01375.1"/>
    <property type="molecule type" value="Genomic_DNA"/>
</dbReference>
<keyword evidence="2" id="KW-1185">Reference proteome</keyword>
<dbReference type="AlphaFoldDB" id="A7EEV9"/>
<protein>
    <submittedName>
        <fullName evidence="1">Uncharacterized protein</fullName>
    </submittedName>
</protein>
<organism evidence="1 2">
    <name type="scientific">Sclerotinia sclerotiorum (strain ATCC 18683 / 1980 / Ss-1)</name>
    <name type="common">White mold</name>
    <name type="synonym">Whetzelinia sclerotiorum</name>
    <dbReference type="NCBI Taxonomy" id="665079"/>
    <lineage>
        <taxon>Eukaryota</taxon>
        <taxon>Fungi</taxon>
        <taxon>Dikarya</taxon>
        <taxon>Ascomycota</taxon>
        <taxon>Pezizomycotina</taxon>
        <taxon>Leotiomycetes</taxon>
        <taxon>Helotiales</taxon>
        <taxon>Sclerotiniaceae</taxon>
        <taxon>Sclerotinia</taxon>
    </lineage>
</organism>
<dbReference type="GeneID" id="5491392"/>
<name>A7EEV9_SCLS1</name>
<dbReference type="RefSeq" id="XP_001595760.1">
    <property type="nucleotide sequence ID" value="XM_001595710.1"/>
</dbReference>
<dbReference type="Proteomes" id="UP000001312">
    <property type="component" value="Unassembled WGS sequence"/>
</dbReference>
<proteinExistence type="predicted"/>
<reference evidence="2" key="1">
    <citation type="journal article" date="2011" name="PLoS Genet.">
        <title>Genomic analysis of the necrotrophic fungal pathogens Sclerotinia sclerotiorum and Botrytis cinerea.</title>
        <authorList>
            <person name="Amselem J."/>
            <person name="Cuomo C.A."/>
            <person name="van Kan J.A."/>
            <person name="Viaud M."/>
            <person name="Benito E.P."/>
            <person name="Couloux A."/>
            <person name="Coutinho P.M."/>
            <person name="de Vries R.P."/>
            <person name="Dyer P.S."/>
            <person name="Fillinger S."/>
            <person name="Fournier E."/>
            <person name="Gout L."/>
            <person name="Hahn M."/>
            <person name="Kohn L."/>
            <person name="Lapalu N."/>
            <person name="Plummer K.M."/>
            <person name="Pradier J.M."/>
            <person name="Quevillon E."/>
            <person name="Sharon A."/>
            <person name="Simon A."/>
            <person name="ten Have A."/>
            <person name="Tudzynski B."/>
            <person name="Tudzynski P."/>
            <person name="Wincker P."/>
            <person name="Andrew M."/>
            <person name="Anthouard V."/>
            <person name="Beever R.E."/>
            <person name="Beffa R."/>
            <person name="Benoit I."/>
            <person name="Bouzid O."/>
            <person name="Brault B."/>
            <person name="Chen Z."/>
            <person name="Choquer M."/>
            <person name="Collemare J."/>
            <person name="Cotton P."/>
            <person name="Danchin E.G."/>
            <person name="Da Silva C."/>
            <person name="Gautier A."/>
            <person name="Giraud C."/>
            <person name="Giraud T."/>
            <person name="Gonzalez C."/>
            <person name="Grossetete S."/>
            <person name="Guldener U."/>
            <person name="Henrissat B."/>
            <person name="Howlett B.J."/>
            <person name="Kodira C."/>
            <person name="Kretschmer M."/>
            <person name="Lappartient A."/>
            <person name="Leroch M."/>
            <person name="Levis C."/>
            <person name="Mauceli E."/>
            <person name="Neuveglise C."/>
            <person name="Oeser B."/>
            <person name="Pearson M."/>
            <person name="Poulain J."/>
            <person name="Poussereau N."/>
            <person name="Quesneville H."/>
            <person name="Rascle C."/>
            <person name="Schumacher J."/>
            <person name="Segurens B."/>
            <person name="Sexton A."/>
            <person name="Silva E."/>
            <person name="Sirven C."/>
            <person name="Soanes D.M."/>
            <person name="Talbot N.J."/>
            <person name="Templeton M."/>
            <person name="Yandava C."/>
            <person name="Yarden O."/>
            <person name="Zeng Q."/>
            <person name="Rollins J.A."/>
            <person name="Lebrun M.H."/>
            <person name="Dickman M."/>
        </authorList>
    </citation>
    <scope>NUCLEOTIDE SEQUENCE [LARGE SCALE GENOMIC DNA]</scope>
    <source>
        <strain evidence="2">ATCC 18683 / 1980 / Ss-1</strain>
    </source>
</reference>
<dbReference type="KEGG" id="ssl:SS1G_03849"/>
<sequence length="60" mass="6999">MWIRLARFGVDWVLILGTESLNKKVIRPHGQCKKPKKYRQISISASRSNLKYAEIGFHDN</sequence>
<evidence type="ECO:0000313" key="2">
    <source>
        <dbReference type="Proteomes" id="UP000001312"/>
    </source>
</evidence>
<evidence type="ECO:0000313" key="1">
    <source>
        <dbReference type="EMBL" id="EDO01375.1"/>
    </source>
</evidence>
<dbReference type="HOGENOM" id="CLU_2943183_0_0_1"/>
<gene>
    <name evidence="1" type="ORF">SS1G_03849</name>
</gene>
<dbReference type="InParanoid" id="A7EEV9"/>